<feature type="domain" description="Metallo-beta-lactamase" evidence="1">
    <location>
        <begin position="25"/>
        <end position="205"/>
    </location>
</feature>
<dbReference type="SMART" id="SM00849">
    <property type="entry name" value="Lactamase_B"/>
    <property type="match status" value="1"/>
</dbReference>
<organism evidence="2 3">
    <name type="scientific">Amycolatopsis silviterrae</name>
    <dbReference type="NCBI Taxonomy" id="1656914"/>
    <lineage>
        <taxon>Bacteria</taxon>
        <taxon>Bacillati</taxon>
        <taxon>Actinomycetota</taxon>
        <taxon>Actinomycetes</taxon>
        <taxon>Pseudonocardiales</taxon>
        <taxon>Pseudonocardiaceae</taxon>
        <taxon>Amycolatopsis</taxon>
    </lineage>
</organism>
<gene>
    <name evidence="2" type="ORF">ACFSVL_32355</name>
</gene>
<protein>
    <submittedName>
        <fullName evidence="2">MBL fold metallo-hydrolase</fullName>
    </submittedName>
</protein>
<dbReference type="Proteomes" id="UP001597483">
    <property type="component" value="Unassembled WGS sequence"/>
</dbReference>
<proteinExistence type="predicted"/>
<dbReference type="InterPro" id="IPR001279">
    <property type="entry name" value="Metallo-B-lactamas"/>
</dbReference>
<reference evidence="3" key="1">
    <citation type="journal article" date="2019" name="Int. J. Syst. Evol. Microbiol.">
        <title>The Global Catalogue of Microorganisms (GCM) 10K type strain sequencing project: providing services to taxonomists for standard genome sequencing and annotation.</title>
        <authorList>
            <consortium name="The Broad Institute Genomics Platform"/>
            <consortium name="The Broad Institute Genome Sequencing Center for Infectious Disease"/>
            <person name="Wu L."/>
            <person name="Ma J."/>
        </authorList>
    </citation>
    <scope>NUCLEOTIDE SEQUENCE [LARGE SCALE GENOMIC DNA]</scope>
    <source>
        <strain evidence="3">CGMCC 4.7641</strain>
    </source>
</reference>
<dbReference type="RefSeq" id="WP_378309543.1">
    <property type="nucleotide sequence ID" value="NZ_JBHUKS010000026.1"/>
</dbReference>
<name>A0ABW5HFP0_9PSEU</name>
<dbReference type="InterPro" id="IPR050855">
    <property type="entry name" value="NDM-1-like"/>
</dbReference>
<dbReference type="CDD" id="cd16282">
    <property type="entry name" value="metallo-hydrolase-like_MBL-fold"/>
    <property type="match status" value="1"/>
</dbReference>
<comment type="caution">
    <text evidence="2">The sequence shown here is derived from an EMBL/GenBank/DDBJ whole genome shotgun (WGS) entry which is preliminary data.</text>
</comment>
<dbReference type="SUPFAM" id="SSF56281">
    <property type="entry name" value="Metallo-hydrolase/oxidoreductase"/>
    <property type="match status" value="1"/>
</dbReference>
<dbReference type="Pfam" id="PF00753">
    <property type="entry name" value="Lactamase_B"/>
    <property type="match status" value="1"/>
</dbReference>
<evidence type="ECO:0000259" key="1">
    <source>
        <dbReference type="SMART" id="SM00849"/>
    </source>
</evidence>
<keyword evidence="3" id="KW-1185">Reference proteome</keyword>
<accession>A0ABW5HFP0</accession>
<dbReference type="PANTHER" id="PTHR42951:SF4">
    <property type="entry name" value="ACYL-COENZYME A THIOESTERASE MBLAC2"/>
    <property type="match status" value="1"/>
</dbReference>
<dbReference type="InterPro" id="IPR036866">
    <property type="entry name" value="RibonucZ/Hydroxyglut_hydro"/>
</dbReference>
<dbReference type="EMBL" id="JBHUKS010000026">
    <property type="protein sequence ID" value="MFD2472128.1"/>
    <property type="molecule type" value="Genomic_DNA"/>
</dbReference>
<sequence length="300" mass="32020">MTRPGLSEIADGVFAYVQPDGGWCLNNAGVIRSAEDATVIDTAATESRARALRSAIGTVTHVRPRTIVNTHSHGDHTFGNFVFGPDTEIIAHELGRAEAIENGLALQNLWPGVQWGEVVLKPATTTFAERLVLHRDDRRIELLHFGTAHTTNDVVVWLPEERVLFTGDIALSGCTPFVLMGSVSASLAVLERLRELPASTVVCGHGPVAGPEVLDANARYLRWLQGIAADAIAAGHTPLEAAAKTDLGEFAGLLDSERLVANLHRAFAEHRGAEPGVPLDVVGIFGEMVTHHGGLPVCHA</sequence>
<dbReference type="Gene3D" id="3.60.15.10">
    <property type="entry name" value="Ribonuclease Z/Hydroxyacylglutathione hydrolase-like"/>
    <property type="match status" value="1"/>
</dbReference>
<dbReference type="PANTHER" id="PTHR42951">
    <property type="entry name" value="METALLO-BETA-LACTAMASE DOMAIN-CONTAINING"/>
    <property type="match status" value="1"/>
</dbReference>
<evidence type="ECO:0000313" key="2">
    <source>
        <dbReference type="EMBL" id="MFD2472128.1"/>
    </source>
</evidence>
<evidence type="ECO:0000313" key="3">
    <source>
        <dbReference type="Proteomes" id="UP001597483"/>
    </source>
</evidence>